<evidence type="ECO:0000256" key="1">
    <source>
        <dbReference type="ARBA" id="ARBA00004141"/>
    </source>
</evidence>
<dbReference type="GO" id="GO:0035673">
    <property type="term" value="F:oligopeptide transmembrane transporter activity"/>
    <property type="evidence" value="ECO:0007669"/>
    <property type="project" value="InterPro"/>
</dbReference>
<keyword evidence="5" id="KW-0571">Peptide transport</keyword>
<evidence type="ECO:0000256" key="3">
    <source>
        <dbReference type="ARBA" id="ARBA00022448"/>
    </source>
</evidence>
<accession>A0A7J7GQH9</accession>
<dbReference type="PANTHER" id="PTHR22601">
    <property type="entry name" value="ISP4 LIKE PROTEIN"/>
    <property type="match status" value="1"/>
</dbReference>
<evidence type="ECO:0000256" key="7">
    <source>
        <dbReference type="ARBA" id="ARBA00022989"/>
    </source>
</evidence>
<dbReference type="NCBIfam" id="TIGR00728">
    <property type="entry name" value="OPT_sfam"/>
    <property type="match status" value="1"/>
</dbReference>
<evidence type="ECO:0000256" key="4">
    <source>
        <dbReference type="ARBA" id="ARBA00022692"/>
    </source>
</evidence>
<dbReference type="InterPro" id="IPR004813">
    <property type="entry name" value="OPT"/>
</dbReference>
<dbReference type="GO" id="GO:0015031">
    <property type="term" value="P:protein transport"/>
    <property type="evidence" value="ECO:0007669"/>
    <property type="project" value="UniProtKB-KW"/>
</dbReference>
<evidence type="ECO:0000256" key="5">
    <source>
        <dbReference type="ARBA" id="ARBA00022856"/>
    </source>
</evidence>
<reference evidence="12" key="1">
    <citation type="journal article" date="2020" name="Nat. Commun.">
        <title>Genome assembly of wild tea tree DASZ reveals pedigree and selection history of tea varieties.</title>
        <authorList>
            <person name="Zhang W."/>
            <person name="Zhang Y."/>
            <person name="Qiu H."/>
            <person name="Guo Y."/>
            <person name="Wan H."/>
            <person name="Zhang X."/>
            <person name="Scossa F."/>
            <person name="Alseekh S."/>
            <person name="Zhang Q."/>
            <person name="Wang P."/>
            <person name="Xu L."/>
            <person name="Schmidt M.H."/>
            <person name="Jia X."/>
            <person name="Li D."/>
            <person name="Zhu A."/>
            <person name="Guo F."/>
            <person name="Chen W."/>
            <person name="Ni D."/>
            <person name="Usadel B."/>
            <person name="Fernie A.R."/>
            <person name="Wen W."/>
        </authorList>
    </citation>
    <scope>NUCLEOTIDE SEQUENCE [LARGE SCALE GENOMIC DNA]</scope>
    <source>
        <strain evidence="12">cv. G240</strain>
    </source>
</reference>
<feature type="transmembrane region" description="Helical" evidence="10">
    <location>
        <begin position="56"/>
        <end position="76"/>
    </location>
</feature>
<proteinExistence type="inferred from homology"/>
<name>A0A7J7GQH9_CAMSI</name>
<protein>
    <recommendedName>
        <fullName evidence="13">Oligopeptide transporter 4</fullName>
    </recommendedName>
</protein>
<comment type="similarity">
    <text evidence="2">Belongs to the oligopeptide OPT transporter (TC 2.A.67.1) family.</text>
</comment>
<gene>
    <name evidence="11" type="ORF">HYC85_020359</name>
</gene>
<feature type="transmembrane region" description="Helical" evidence="10">
    <location>
        <begin position="83"/>
        <end position="102"/>
    </location>
</feature>
<comment type="subcellular location">
    <subcellularLocation>
        <location evidence="1">Membrane</location>
        <topology evidence="1">Multi-pass membrane protein</topology>
    </subcellularLocation>
</comment>
<dbReference type="InterPro" id="IPR004648">
    <property type="entry name" value="Oligpept_transpt"/>
</dbReference>
<feature type="compositionally biased region" description="Acidic residues" evidence="9">
    <location>
        <begin position="26"/>
        <end position="35"/>
    </location>
</feature>
<organism evidence="11 12">
    <name type="scientific">Camellia sinensis</name>
    <name type="common">Tea plant</name>
    <name type="synonym">Thea sinensis</name>
    <dbReference type="NCBI Taxonomy" id="4442"/>
    <lineage>
        <taxon>Eukaryota</taxon>
        <taxon>Viridiplantae</taxon>
        <taxon>Streptophyta</taxon>
        <taxon>Embryophyta</taxon>
        <taxon>Tracheophyta</taxon>
        <taxon>Spermatophyta</taxon>
        <taxon>Magnoliopsida</taxon>
        <taxon>eudicotyledons</taxon>
        <taxon>Gunneridae</taxon>
        <taxon>Pentapetalae</taxon>
        <taxon>asterids</taxon>
        <taxon>Ericales</taxon>
        <taxon>Theaceae</taxon>
        <taxon>Camellia</taxon>
    </lineage>
</organism>
<dbReference type="Proteomes" id="UP000593564">
    <property type="component" value="Unassembled WGS sequence"/>
</dbReference>
<evidence type="ECO:0000256" key="6">
    <source>
        <dbReference type="ARBA" id="ARBA00022927"/>
    </source>
</evidence>
<dbReference type="AlphaFoldDB" id="A0A7J7GQH9"/>
<evidence type="ECO:0000313" key="12">
    <source>
        <dbReference type="Proteomes" id="UP000593564"/>
    </source>
</evidence>
<evidence type="ECO:0000256" key="10">
    <source>
        <dbReference type="SAM" id="Phobius"/>
    </source>
</evidence>
<keyword evidence="8 10" id="KW-0472">Membrane</keyword>
<evidence type="ECO:0000256" key="2">
    <source>
        <dbReference type="ARBA" id="ARBA00005484"/>
    </source>
</evidence>
<evidence type="ECO:0008006" key="13">
    <source>
        <dbReference type="Google" id="ProtNLM"/>
    </source>
</evidence>
<dbReference type="GO" id="GO:0016020">
    <property type="term" value="C:membrane"/>
    <property type="evidence" value="ECO:0007669"/>
    <property type="project" value="UniProtKB-SubCell"/>
</dbReference>
<evidence type="ECO:0000256" key="8">
    <source>
        <dbReference type="ARBA" id="ARBA00023136"/>
    </source>
</evidence>
<keyword evidence="4 10" id="KW-0812">Transmembrane</keyword>
<feature type="transmembrane region" description="Helical" evidence="10">
    <location>
        <begin position="133"/>
        <end position="155"/>
    </location>
</feature>
<keyword evidence="6" id="KW-0653">Protein transport</keyword>
<evidence type="ECO:0000256" key="9">
    <source>
        <dbReference type="SAM" id="MobiDB-lite"/>
    </source>
</evidence>
<keyword evidence="12" id="KW-1185">Reference proteome</keyword>
<comment type="caution">
    <text evidence="11">The sequence shown here is derived from an EMBL/GenBank/DDBJ whole genome shotgun (WGS) entry which is preliminary data.</text>
</comment>
<dbReference type="Pfam" id="PF03169">
    <property type="entry name" value="OPT"/>
    <property type="match status" value="1"/>
</dbReference>
<evidence type="ECO:0000313" key="11">
    <source>
        <dbReference type="EMBL" id="KAF5942717.1"/>
    </source>
</evidence>
<feature type="region of interest" description="Disordered" evidence="9">
    <location>
        <begin position="1"/>
        <end position="37"/>
    </location>
</feature>
<keyword evidence="3" id="KW-0813">Transport</keyword>
<dbReference type="EMBL" id="JACBKZ010000009">
    <property type="protein sequence ID" value="KAF5942717.1"/>
    <property type="molecule type" value="Genomic_DNA"/>
</dbReference>
<feature type="transmembrane region" description="Helical" evidence="10">
    <location>
        <begin position="167"/>
        <end position="186"/>
    </location>
</feature>
<reference evidence="11 12" key="2">
    <citation type="submission" date="2020-07" db="EMBL/GenBank/DDBJ databases">
        <title>Genome assembly of wild tea tree DASZ reveals pedigree and selection history of tea varieties.</title>
        <authorList>
            <person name="Zhang W."/>
        </authorList>
    </citation>
    <scope>NUCLEOTIDE SEQUENCE [LARGE SCALE GENOMIC DNA]</scope>
    <source>
        <strain evidence="12">cv. G240</strain>
        <tissue evidence="11">Leaf</tissue>
    </source>
</reference>
<sequence>MGSFEIEISDQHTPPPPPPPKQHNEPEEEEEEESPIEQVRLTVSNTDEPSLPVWTFRMWFLGLLSCVLLSFLNTFFAYRTEPLIISMISVQVATLPIGRFMAKVLPSAKFRVPGLGSAEYSLNPGPFNMKEHVLISIFANAGSGFGSGAAYAVGIVDIIKAFYHREISFFASWILVITTQVLYFVYRIGVWMGWDSEEVRGGSCGDVVAEQSRSSFSFQVIQTKSYNGVVITTLVHYTYLQ</sequence>
<keyword evidence="7 10" id="KW-1133">Transmembrane helix</keyword>